<protein>
    <recommendedName>
        <fullName evidence="9">Cytochrome c domain-containing protein</fullName>
    </recommendedName>
</protein>
<evidence type="ECO:0000259" key="5">
    <source>
        <dbReference type="PROSITE" id="PS51007"/>
    </source>
</evidence>
<keyword evidence="2 3" id="KW-0408">Iron</keyword>
<evidence type="ECO:0000313" key="8">
    <source>
        <dbReference type="Proteomes" id="UP000263900"/>
    </source>
</evidence>
<dbReference type="PROSITE" id="PS51007">
    <property type="entry name" value="CYTC"/>
    <property type="match status" value="1"/>
</dbReference>
<name>A0A3B7MJM4_9BACT</name>
<dbReference type="GO" id="GO:0020037">
    <property type="term" value="F:heme binding"/>
    <property type="evidence" value="ECO:0007669"/>
    <property type="project" value="InterPro"/>
</dbReference>
<keyword evidence="4" id="KW-0472">Membrane</keyword>
<keyword evidence="4" id="KW-0812">Transmembrane</keyword>
<keyword evidence="1 3" id="KW-0479">Metal-binding</keyword>
<feature type="transmembrane region" description="Helical" evidence="4">
    <location>
        <begin position="1174"/>
        <end position="1193"/>
    </location>
</feature>
<dbReference type="AlphaFoldDB" id="A0A3B7MJM4"/>
<dbReference type="InterPro" id="IPR009056">
    <property type="entry name" value="Cyt_c-like_dom"/>
</dbReference>
<evidence type="ECO:0000313" key="7">
    <source>
        <dbReference type="EMBL" id="AXY73503.1"/>
    </source>
</evidence>
<feature type="transmembrane region" description="Helical" evidence="4">
    <location>
        <begin position="1200"/>
        <end position="1218"/>
    </location>
</feature>
<dbReference type="KEGG" id="pseg:D3H65_05710"/>
<evidence type="ECO:0000256" key="2">
    <source>
        <dbReference type="ARBA" id="ARBA00023004"/>
    </source>
</evidence>
<gene>
    <name evidence="7" type="ORF">D3H65_05710</name>
</gene>
<dbReference type="EMBL" id="CP032157">
    <property type="protein sequence ID" value="AXY73503.1"/>
    <property type="molecule type" value="Genomic_DNA"/>
</dbReference>
<evidence type="ECO:0000256" key="1">
    <source>
        <dbReference type="ARBA" id="ARBA00022723"/>
    </source>
</evidence>
<dbReference type="InterPro" id="IPR044060">
    <property type="entry name" value="Bacterial_rp_domain"/>
</dbReference>
<sequence>MKKATSLHAGLPRSISPIYKVTLLCIIVLVTCVIFAGPPPPITIRIMKMGTGSGVVTTSTGLNCGGSCDGTFESTNPITLTATNDPGSVFVRWEGDVTGSTNPTTVTLGANASVRAVFDLSTPIPLISDFTPTGIQNYLNANLHVNTPALFLKALPDEFKQNWILMTRSESLQTGTAEFPRLLLPSADARYVFSIGQVVHESYPGSDPKAIEYMQWDEGQKNFRFHEIILAHIDQRGVVPPRERMVSPDDSKCGKCHSTNNIINLSTFPGTTGIVPGTVKFKNKPNWDPNDSWGGMLAFNRDRIYNGSVEAAAFRKIFNLWNWRTNDSVRGLIEQLQLQPPGVPASDAITRTVGGINDGHINFAFDIVPPVFTEPAPVGDGTSTTSNYNFDNAPGAGAATALINGGAYVTLRHSGDVVTTGLAVEGRGIQFFDLLGGLDGTLNQKRISDELINHRFATSNFPIDVRPIALAIAKGFIHLDATHSTIVSTVPLSIDLSFFNDRNANTINEIYNNTKARTESPPRRRADIQKINLDRTGDLYLSVLETVPTGGLIQQYGSNTTAGTAVTMSRIRQDVFRRPIDLGTADVTDMGGKYVDQENYAASLDKLTLFRYFLQPLGVSVDKWSMGVRGRSRTYTFANGFNTYINVFDMELRPSLDNPADPRYRPVAGLTNANDETQLIGAVNSTLAALPMATQVPTFTDVQRIFNKACIECHGGLDYPPYSNYGTAVNFTENENPMGTGTPGASPRLANSHLIASSFGASLLTPLYQRITRTSEECPSGMMPCGGPSLAKTDIETIRRWIEGSKPYTNGDPHIKTVDGVSYDFQAAGEYILLSGENLQVQARHTPVETNGPLGPNDHTGLTSCVSLNTAIAIKAGSHRITYQPNIKEEPDPSGMQLRVDGKLVSITRTGISLGIDGRIMPTSAPGGIQVEATGGTVLVITPGWWDHYKVWYLNLDTRKIRATMGLMGAIAPGSWLPALPDGNSMGPMPRDLTQRYNDLYFKFGNAWRVTDSTSLFDYAPGTSTKSFGVEGWPGGNNAQSCKVPGQTGDIKPRAPFTRQVAEQLAAGITAADHREDAIKDLMATGDSTFARTYLLADKINRNNAPDAPTLIYPADFDSVSTTPVGFKWNKTTDKDGDALSYSLYVWPVNELPDLNKAQALPSSSTAGLVGGSLLYWLAGLILLVFLLLYFTLMKKRRGLLALLTLLLLAVLIVAWWLRSHGDQAGQAELTKEVKEVQQGKAYFWKVMVEDGQGGVTESETRRVYIR</sequence>
<dbReference type="RefSeq" id="WP_119049341.1">
    <property type="nucleotide sequence ID" value="NZ_CP032157.1"/>
</dbReference>
<dbReference type="OrthoDB" id="574668at2"/>
<feature type="domain" description="Cytochrome c" evidence="5">
    <location>
        <begin position="697"/>
        <end position="806"/>
    </location>
</feature>
<dbReference type="GO" id="GO:0009055">
    <property type="term" value="F:electron transfer activity"/>
    <property type="evidence" value="ECO:0007669"/>
    <property type="project" value="InterPro"/>
</dbReference>
<keyword evidence="8" id="KW-1185">Reference proteome</keyword>
<feature type="transmembrane region" description="Helical" evidence="4">
    <location>
        <begin position="21"/>
        <end position="38"/>
    </location>
</feature>
<proteinExistence type="predicted"/>
<dbReference type="InterPro" id="IPR001846">
    <property type="entry name" value="VWF_type-D"/>
</dbReference>
<evidence type="ECO:0000259" key="6">
    <source>
        <dbReference type="PROSITE" id="PS51233"/>
    </source>
</evidence>
<reference evidence="7 8" key="1">
    <citation type="submission" date="2018-09" db="EMBL/GenBank/DDBJ databases">
        <title>Genome sequencing of strain 6GH32-13.</title>
        <authorList>
            <person name="Weon H.-Y."/>
            <person name="Heo J."/>
            <person name="Kwon S.-W."/>
        </authorList>
    </citation>
    <scope>NUCLEOTIDE SEQUENCE [LARGE SCALE GENOMIC DNA]</scope>
    <source>
        <strain evidence="7 8">5GH32-13</strain>
    </source>
</reference>
<dbReference type="Proteomes" id="UP000263900">
    <property type="component" value="Chromosome"/>
</dbReference>
<dbReference type="PROSITE" id="PS51233">
    <property type="entry name" value="VWFD"/>
    <property type="match status" value="1"/>
</dbReference>
<keyword evidence="3" id="KW-0349">Heme</keyword>
<organism evidence="7 8">
    <name type="scientific">Paraflavitalea soli</name>
    <dbReference type="NCBI Taxonomy" id="2315862"/>
    <lineage>
        <taxon>Bacteria</taxon>
        <taxon>Pseudomonadati</taxon>
        <taxon>Bacteroidota</taxon>
        <taxon>Chitinophagia</taxon>
        <taxon>Chitinophagales</taxon>
        <taxon>Chitinophagaceae</taxon>
        <taxon>Paraflavitalea</taxon>
    </lineage>
</organism>
<keyword evidence="4" id="KW-1133">Transmembrane helix</keyword>
<evidence type="ECO:0000256" key="4">
    <source>
        <dbReference type="SAM" id="Phobius"/>
    </source>
</evidence>
<evidence type="ECO:0008006" key="9">
    <source>
        <dbReference type="Google" id="ProtNLM"/>
    </source>
</evidence>
<dbReference type="GO" id="GO:0046872">
    <property type="term" value="F:metal ion binding"/>
    <property type="evidence" value="ECO:0007669"/>
    <property type="project" value="UniProtKB-KW"/>
</dbReference>
<accession>A0A3B7MJM4</accession>
<evidence type="ECO:0000256" key="3">
    <source>
        <dbReference type="PROSITE-ProRule" id="PRU00433"/>
    </source>
</evidence>
<dbReference type="Pfam" id="PF18998">
    <property type="entry name" value="Flg_new_2"/>
    <property type="match status" value="1"/>
</dbReference>
<feature type="domain" description="VWFD" evidence="6">
    <location>
        <begin position="805"/>
        <end position="1016"/>
    </location>
</feature>